<keyword evidence="4" id="KW-1185">Reference proteome</keyword>
<evidence type="ECO:0000256" key="1">
    <source>
        <dbReference type="PROSITE-ProRule" id="PRU01005"/>
    </source>
</evidence>
<accession>A0A1I8C1D5</accession>
<dbReference type="AlphaFoldDB" id="A0A1I8C1D5"/>
<dbReference type="Proteomes" id="UP000095281">
    <property type="component" value="Unplaced"/>
</dbReference>
<comment type="caution">
    <text evidence="1">Lacks conserved residue(s) required for the propagation of feature annotation.</text>
</comment>
<dbReference type="PROSITE" id="PS51670">
    <property type="entry name" value="SHKT"/>
    <property type="match status" value="1"/>
</dbReference>
<feature type="domain" description="ShKT" evidence="3">
    <location>
        <begin position="41"/>
        <end position="82"/>
    </location>
</feature>
<evidence type="ECO:0000313" key="4">
    <source>
        <dbReference type="Proteomes" id="UP000095281"/>
    </source>
</evidence>
<dbReference type="WBParaSite" id="MhA1_Contig882.frz3.gene3">
    <property type="protein sequence ID" value="MhA1_Contig882.frz3.gene3"/>
    <property type="gene ID" value="MhA1_Contig882.frz3.gene3"/>
</dbReference>
<dbReference type="InterPro" id="IPR003582">
    <property type="entry name" value="ShKT_dom"/>
</dbReference>
<evidence type="ECO:0000256" key="2">
    <source>
        <dbReference type="SAM" id="MobiDB-lite"/>
    </source>
</evidence>
<name>A0A1I8C1D5_MELHA</name>
<proteinExistence type="predicted"/>
<evidence type="ECO:0000259" key="3">
    <source>
        <dbReference type="PROSITE" id="PS51670"/>
    </source>
</evidence>
<organism evidence="4 5">
    <name type="scientific">Meloidogyne hapla</name>
    <name type="common">Root-knot nematode worm</name>
    <dbReference type="NCBI Taxonomy" id="6305"/>
    <lineage>
        <taxon>Eukaryota</taxon>
        <taxon>Metazoa</taxon>
        <taxon>Ecdysozoa</taxon>
        <taxon>Nematoda</taxon>
        <taxon>Chromadorea</taxon>
        <taxon>Rhabditida</taxon>
        <taxon>Tylenchina</taxon>
        <taxon>Tylenchomorpha</taxon>
        <taxon>Tylenchoidea</taxon>
        <taxon>Meloidogynidae</taxon>
        <taxon>Meloidogyninae</taxon>
        <taxon>Meloidogyne</taxon>
    </lineage>
</organism>
<feature type="region of interest" description="Disordered" evidence="2">
    <location>
        <begin position="20"/>
        <end position="45"/>
    </location>
</feature>
<sequence>MAYKCCLSCYLAFPNYLPKHTGNKGRDDCGGGEGGETTNNCTDKDEKSCSYWANEITTKWCRNSGTFGETMRNNCCKSCPQT</sequence>
<evidence type="ECO:0000313" key="5">
    <source>
        <dbReference type="WBParaSite" id="MhA1_Contig882.frz3.gene3"/>
    </source>
</evidence>
<reference evidence="5" key="1">
    <citation type="submission" date="2016-11" db="UniProtKB">
        <authorList>
            <consortium name="WormBaseParasite"/>
        </authorList>
    </citation>
    <scope>IDENTIFICATION</scope>
</reference>
<protein>
    <submittedName>
        <fullName evidence="5">ShKT domain-containing protein</fullName>
    </submittedName>
</protein>